<dbReference type="SUPFAM" id="SSF55174">
    <property type="entry name" value="Alpha-L RNA-binding motif"/>
    <property type="match status" value="1"/>
</dbReference>
<keyword evidence="3" id="KW-0238">DNA-binding</keyword>
<evidence type="ECO:0000256" key="5">
    <source>
        <dbReference type="SAM" id="MobiDB-lite"/>
    </source>
</evidence>
<dbReference type="InterPro" id="IPR036986">
    <property type="entry name" value="S4_RNA-bd_sf"/>
</dbReference>
<protein>
    <submittedName>
        <fullName evidence="7">Ribosome-associated heat shock protein</fullName>
    </submittedName>
</protein>
<accession>A0A346Y2R3</accession>
<dbReference type="EMBL" id="CP031165">
    <property type="protein sequence ID" value="AXV08760.1"/>
    <property type="molecule type" value="Genomic_DNA"/>
</dbReference>
<dbReference type="PROSITE" id="PS50889">
    <property type="entry name" value="S4"/>
    <property type="match status" value="1"/>
</dbReference>
<dbReference type="GO" id="GO:0003677">
    <property type="term" value="F:DNA binding"/>
    <property type="evidence" value="ECO:0007669"/>
    <property type="project" value="UniProtKB-KW"/>
</dbReference>
<dbReference type="KEGG" id="euz:DVS28_a4093"/>
<dbReference type="Gene3D" id="3.10.290.10">
    <property type="entry name" value="RNA-binding S4 domain"/>
    <property type="match status" value="1"/>
</dbReference>
<dbReference type="Proteomes" id="UP000264006">
    <property type="component" value="Chromosome"/>
</dbReference>
<evidence type="ECO:0000256" key="1">
    <source>
        <dbReference type="ARBA" id="ARBA00008396"/>
    </source>
</evidence>
<keyword evidence="7" id="KW-0346">Stress response</keyword>
<dbReference type="InterPro" id="IPR025708">
    <property type="entry name" value="HSP15"/>
</dbReference>
<evidence type="ECO:0000313" key="8">
    <source>
        <dbReference type="Proteomes" id="UP000264006"/>
    </source>
</evidence>
<dbReference type="GO" id="GO:0043023">
    <property type="term" value="F:ribosomal large subunit binding"/>
    <property type="evidence" value="ECO:0007669"/>
    <property type="project" value="InterPro"/>
</dbReference>
<keyword evidence="2 4" id="KW-0694">RNA-binding</keyword>
<dbReference type="SMART" id="SM00363">
    <property type="entry name" value="S4"/>
    <property type="match status" value="1"/>
</dbReference>
<feature type="domain" description="RNA-binding S4" evidence="6">
    <location>
        <begin position="8"/>
        <end position="69"/>
    </location>
</feature>
<evidence type="ECO:0000256" key="3">
    <source>
        <dbReference type="ARBA" id="ARBA00023125"/>
    </source>
</evidence>
<name>A0A346Y2R3_9ACTN</name>
<dbReference type="GO" id="GO:0003727">
    <property type="term" value="F:single-stranded RNA binding"/>
    <property type="evidence" value="ECO:0007669"/>
    <property type="project" value="InterPro"/>
</dbReference>
<feature type="region of interest" description="Disordered" evidence="5">
    <location>
        <begin position="84"/>
        <end position="126"/>
    </location>
</feature>
<gene>
    <name evidence="7" type="ORF">DVS28_a4093</name>
</gene>
<dbReference type="AlphaFoldDB" id="A0A346Y2R3"/>
<evidence type="ECO:0000256" key="2">
    <source>
        <dbReference type="ARBA" id="ARBA00022884"/>
    </source>
</evidence>
<dbReference type="GO" id="GO:0034605">
    <property type="term" value="P:cellular response to heat"/>
    <property type="evidence" value="ECO:0007669"/>
    <property type="project" value="InterPro"/>
</dbReference>
<keyword evidence="8" id="KW-1185">Reference proteome</keyword>
<sequence length="126" mass="14019">MGPTMESTRADRWLWAIRLYKTRAAAADACKAGHVSINGKKAKPAAQVRVGDRLEARVNQRQRIVEVLRVIESRVGAPIAVECYADHSPPPDPRPSAAALAGSRDRGAGRPTKKDRREMERLRRLR</sequence>
<evidence type="ECO:0000256" key="4">
    <source>
        <dbReference type="PROSITE-ProRule" id="PRU00182"/>
    </source>
</evidence>
<evidence type="ECO:0000259" key="6">
    <source>
        <dbReference type="SMART" id="SM00363"/>
    </source>
</evidence>
<feature type="compositionally biased region" description="Basic and acidic residues" evidence="5">
    <location>
        <begin position="115"/>
        <end position="126"/>
    </location>
</feature>
<dbReference type="CDD" id="cd00165">
    <property type="entry name" value="S4"/>
    <property type="match status" value="1"/>
</dbReference>
<dbReference type="InterPro" id="IPR002942">
    <property type="entry name" value="S4_RNA-bd"/>
</dbReference>
<proteinExistence type="inferred from homology"/>
<reference evidence="7 8" key="1">
    <citation type="submission" date="2018-09" db="EMBL/GenBank/DDBJ databases">
        <title>Complete genome sequence of Euzebya sp. DY32-46 isolated from seawater of Pacific Ocean.</title>
        <authorList>
            <person name="Xu L."/>
            <person name="Wu Y.-H."/>
            <person name="Xu X.-W."/>
        </authorList>
    </citation>
    <scope>NUCLEOTIDE SEQUENCE [LARGE SCALE GENOMIC DNA]</scope>
    <source>
        <strain evidence="7 8">DY32-46</strain>
    </source>
</reference>
<comment type="similarity">
    <text evidence="1">Belongs to the HSP15 family.</text>
</comment>
<dbReference type="PIRSF" id="PIRSF016821">
    <property type="entry name" value="HSP15"/>
    <property type="match status" value="1"/>
</dbReference>
<evidence type="ECO:0000313" key="7">
    <source>
        <dbReference type="EMBL" id="AXV08760.1"/>
    </source>
</evidence>
<dbReference type="Pfam" id="PF01479">
    <property type="entry name" value="S4"/>
    <property type="match status" value="1"/>
</dbReference>
<organism evidence="7 8">
    <name type="scientific">Euzebya pacifica</name>
    <dbReference type="NCBI Taxonomy" id="1608957"/>
    <lineage>
        <taxon>Bacteria</taxon>
        <taxon>Bacillati</taxon>
        <taxon>Actinomycetota</taxon>
        <taxon>Nitriliruptoria</taxon>
        <taxon>Euzebyales</taxon>
    </lineage>
</organism>